<dbReference type="InterPro" id="IPR017907">
    <property type="entry name" value="Znf_RING_CS"/>
</dbReference>
<dbReference type="Pfam" id="PF00240">
    <property type="entry name" value="ubiquitin"/>
    <property type="match status" value="1"/>
</dbReference>
<evidence type="ECO:0000256" key="12">
    <source>
        <dbReference type="PROSITE-ProRule" id="PRU00175"/>
    </source>
</evidence>
<feature type="domain" description="YDG" evidence="17">
    <location>
        <begin position="389"/>
        <end position="552"/>
    </location>
</feature>
<keyword evidence="9" id="KW-0238">DNA-binding</keyword>
<evidence type="ECO:0000256" key="2">
    <source>
        <dbReference type="ARBA" id="ARBA00004906"/>
    </source>
</evidence>
<dbReference type="Gene3D" id="3.10.20.90">
    <property type="entry name" value="Phosphatidylinositol 3-kinase Catalytic Subunit, Chain A, domain 1"/>
    <property type="match status" value="1"/>
</dbReference>
<evidence type="ECO:0000313" key="18">
    <source>
        <dbReference type="EMBL" id="RZF35109.1"/>
    </source>
</evidence>
<evidence type="ECO:0000259" key="15">
    <source>
        <dbReference type="PROSITE" id="PS50053"/>
    </source>
</evidence>
<evidence type="ECO:0000256" key="9">
    <source>
        <dbReference type="ARBA" id="ARBA00023125"/>
    </source>
</evidence>
<dbReference type="InParanoid" id="A0A482WNG4"/>
<dbReference type="SMART" id="SM00249">
    <property type="entry name" value="PHD"/>
    <property type="match status" value="1"/>
</dbReference>
<dbReference type="InterPro" id="IPR003105">
    <property type="entry name" value="SRA_YDG"/>
</dbReference>
<dbReference type="SUPFAM" id="SSF57903">
    <property type="entry name" value="FYVE/PHD zinc finger"/>
    <property type="match status" value="1"/>
</dbReference>
<comment type="caution">
    <text evidence="18">The sequence shown here is derived from an EMBL/GenBank/DDBJ whole genome shotgun (WGS) entry which is preliminary data.</text>
</comment>
<dbReference type="Pfam" id="PF13923">
    <property type="entry name" value="zf-C3HC4_2"/>
    <property type="match status" value="1"/>
</dbReference>
<dbReference type="SMART" id="SM00213">
    <property type="entry name" value="UBQ"/>
    <property type="match status" value="1"/>
</dbReference>
<dbReference type="InterPro" id="IPR000626">
    <property type="entry name" value="Ubiquitin-like_dom"/>
</dbReference>
<feature type="domain" description="PHD-type" evidence="14">
    <location>
        <begin position="286"/>
        <end position="336"/>
    </location>
</feature>
<dbReference type="Pfam" id="PF12148">
    <property type="entry name" value="TTD"/>
    <property type="match status" value="1"/>
</dbReference>
<evidence type="ECO:0000256" key="1">
    <source>
        <dbReference type="ARBA" id="ARBA00000900"/>
    </source>
</evidence>
<comment type="catalytic activity">
    <reaction evidence="1">
        <text>S-ubiquitinyl-[E2 ubiquitin-conjugating enzyme]-L-cysteine + [acceptor protein]-L-lysine = [E2 ubiquitin-conjugating enzyme]-L-cysteine + N(6)-ubiquitinyl-[acceptor protein]-L-lysine.</text>
        <dbReference type="EC" id="2.3.2.27"/>
    </reaction>
</comment>
<evidence type="ECO:0000313" key="19">
    <source>
        <dbReference type="Proteomes" id="UP000291343"/>
    </source>
</evidence>
<dbReference type="AlphaFoldDB" id="A0A482WNG4"/>
<evidence type="ECO:0000256" key="8">
    <source>
        <dbReference type="ARBA" id="ARBA00022833"/>
    </source>
</evidence>
<dbReference type="InterPro" id="IPR013083">
    <property type="entry name" value="Znf_RING/FYVE/PHD"/>
</dbReference>
<evidence type="ECO:0000256" key="3">
    <source>
        <dbReference type="ARBA" id="ARBA00012483"/>
    </source>
</evidence>
<keyword evidence="4" id="KW-0808">Transferase</keyword>
<dbReference type="Pfam" id="PF00628">
    <property type="entry name" value="PHD"/>
    <property type="match status" value="1"/>
</dbReference>
<dbReference type="SUPFAM" id="SSF88697">
    <property type="entry name" value="PUA domain-like"/>
    <property type="match status" value="1"/>
</dbReference>
<dbReference type="GO" id="GO:0003677">
    <property type="term" value="F:DNA binding"/>
    <property type="evidence" value="ECO:0007669"/>
    <property type="project" value="UniProtKB-KW"/>
</dbReference>
<evidence type="ECO:0000256" key="5">
    <source>
        <dbReference type="ARBA" id="ARBA00022723"/>
    </source>
</evidence>
<evidence type="ECO:0000256" key="6">
    <source>
        <dbReference type="ARBA" id="ARBA00022771"/>
    </source>
</evidence>
<dbReference type="Gene3D" id="2.30.30.1150">
    <property type="match status" value="1"/>
</dbReference>
<dbReference type="EMBL" id="QKKF02029610">
    <property type="protein sequence ID" value="RZF35109.1"/>
    <property type="molecule type" value="Genomic_DNA"/>
</dbReference>
<dbReference type="InterPro" id="IPR029071">
    <property type="entry name" value="Ubiquitin-like_domsf"/>
</dbReference>
<evidence type="ECO:0000259" key="16">
    <source>
        <dbReference type="PROSITE" id="PS50089"/>
    </source>
</evidence>
<dbReference type="Gene3D" id="3.30.40.10">
    <property type="entry name" value="Zinc/RING finger domain, C3HC4 (zinc finger)"/>
    <property type="match status" value="1"/>
</dbReference>
<keyword evidence="7" id="KW-0833">Ubl conjugation pathway</keyword>
<dbReference type="SMART" id="SM00466">
    <property type="entry name" value="SRA"/>
    <property type="match status" value="1"/>
</dbReference>
<dbReference type="UniPathway" id="UPA00143"/>
<evidence type="ECO:0000256" key="11">
    <source>
        <dbReference type="ARBA" id="ARBA00023306"/>
    </source>
</evidence>
<dbReference type="STRING" id="195883.A0A482WNG4"/>
<dbReference type="GO" id="GO:0008270">
    <property type="term" value="F:zinc ion binding"/>
    <property type="evidence" value="ECO:0007669"/>
    <property type="project" value="UniProtKB-KW"/>
</dbReference>
<dbReference type="Gene3D" id="2.30.280.10">
    <property type="entry name" value="SRA-YDG"/>
    <property type="match status" value="1"/>
</dbReference>
<keyword evidence="10 13" id="KW-0539">Nucleus</keyword>
<dbReference type="InterPro" id="IPR015947">
    <property type="entry name" value="PUA-like_sf"/>
</dbReference>
<dbReference type="PROSITE" id="PS50089">
    <property type="entry name" value="ZF_RING_2"/>
    <property type="match status" value="1"/>
</dbReference>
<evidence type="ECO:0000256" key="13">
    <source>
        <dbReference type="PROSITE-ProRule" id="PRU00358"/>
    </source>
</evidence>
<dbReference type="CDD" id="cd15525">
    <property type="entry name" value="PHD_UHRF1_2"/>
    <property type="match status" value="1"/>
</dbReference>
<dbReference type="SMART" id="SM00184">
    <property type="entry name" value="RING"/>
    <property type="match status" value="2"/>
</dbReference>
<comment type="pathway">
    <text evidence="2">Protein modification; protein ubiquitination.</text>
</comment>
<proteinExistence type="predicted"/>
<sequence>MFIQVKNVSDNRKEKLEISKCALIQLLKESISKIFDVPVEKQRLFFRGKQLENEYKLFDYGLNINDMILLMVKEDVQAESSPKKEMKDSKNVDAIDYSLVRPNDIQYYKVGDLVEYYIAEYDTWYNGIIQAINIPEDDFHLIEESGFTSNATFNIAELKSKKVFELSSRNFVPYIKLQIPFQYLKVNDEIMINYNIKNPESRGVWYSAVITSLSAGSMKVTLKTVIDGKFVDVNGCNVKNGKDGKFFHALDRFSYPEQSDLEKTMVQYKDFDCSRCKNNPSKKCRQCGCVVCGGKENEDQLILCDECDDSYHLWCVDPPLVAVPEDDWYCQQCRNDENEIVKAGEKLNFSKKRQQMKSVANESTRDWGKGMACVGRTKVCTIVPSNHFGPVPGVEVGTCWKFRIQVSEAGIHRPHVAGISGRANEGAYSIVLSGGYEDDIDSGDTFMYTGSGGRDLSGNKRTAEQSCDQELTRYNLALALNCNAPVDPVNGAEAKDWRKGKPVRVVRNHKVNKHSKYGPQDGNRYDGIYKVVKYYPEKGKSGFIVWRYMLKRDDTAPAPWTKEGKKWIEQHGLNEMICPEGYEEKPEKKTKKRVLEESLPKNTSPIIKKQKTASFELEKSLENLIKSDTKNKNSWKILLTHVSEGKQKFLNEVQTNFECICCQEVVNRPVSTPCGHIFCEDCLSRSFKAEIYTCPTCRHDLTTTFKMAVNLKLQEVLNCLFPGYASGR</sequence>
<dbReference type="PANTHER" id="PTHR14140:SF45">
    <property type="entry name" value="RING-TYPE E3 UBIQUITIN TRANSFERASE"/>
    <property type="match status" value="1"/>
</dbReference>
<gene>
    <name evidence="18" type="ORF">LSTR_LSTR009415</name>
</gene>
<dbReference type="InterPro" id="IPR036987">
    <property type="entry name" value="SRA-YDG_sf"/>
</dbReference>
<feature type="domain" description="RING-type" evidence="16">
    <location>
        <begin position="659"/>
        <end position="698"/>
    </location>
</feature>
<dbReference type="InterPro" id="IPR045134">
    <property type="entry name" value="UHRF1/2-like"/>
</dbReference>
<comment type="subcellular location">
    <subcellularLocation>
        <location evidence="13">Nucleus</location>
    </subcellularLocation>
</comment>
<keyword evidence="8" id="KW-0862">Zinc</keyword>
<keyword evidence="5" id="KW-0479">Metal-binding</keyword>
<dbReference type="PROSITE" id="PS51015">
    <property type="entry name" value="YDG"/>
    <property type="match status" value="1"/>
</dbReference>
<dbReference type="GO" id="GO:0044027">
    <property type="term" value="P:negative regulation of gene expression via chromosomal CpG island methylation"/>
    <property type="evidence" value="ECO:0007669"/>
    <property type="project" value="TreeGrafter"/>
</dbReference>
<dbReference type="GO" id="GO:0061630">
    <property type="term" value="F:ubiquitin protein ligase activity"/>
    <property type="evidence" value="ECO:0007669"/>
    <property type="project" value="UniProtKB-EC"/>
</dbReference>
<dbReference type="SMR" id="A0A482WNG4"/>
<name>A0A482WNG4_LAOST</name>
<dbReference type="FunFam" id="2.30.280.10:FF:000001">
    <property type="entry name" value="E3 ubiquitin-protein ligase UHRF1 isoform 1"/>
    <property type="match status" value="1"/>
</dbReference>
<keyword evidence="11" id="KW-0131">Cell cycle</keyword>
<evidence type="ECO:0000259" key="14">
    <source>
        <dbReference type="PROSITE" id="PS50016"/>
    </source>
</evidence>
<dbReference type="GO" id="GO:0005634">
    <property type="term" value="C:nucleus"/>
    <property type="evidence" value="ECO:0007669"/>
    <property type="project" value="UniProtKB-SubCell"/>
</dbReference>
<dbReference type="PANTHER" id="PTHR14140">
    <property type="entry name" value="E3 UBIQUITIN-PROTEIN LIGASE UHRF-RELATED"/>
    <property type="match status" value="1"/>
</dbReference>
<feature type="domain" description="Ubiquitin-like" evidence="15">
    <location>
        <begin position="1"/>
        <end position="74"/>
    </location>
</feature>
<protein>
    <recommendedName>
        <fullName evidence="3">RING-type E3 ubiquitin transferase</fullName>
        <ecNumber evidence="3">2.3.2.27</ecNumber>
    </recommendedName>
</protein>
<reference evidence="18 19" key="1">
    <citation type="journal article" date="2017" name="Gigascience">
        <title>Genome sequence of the small brown planthopper, Laodelphax striatellus.</title>
        <authorList>
            <person name="Zhu J."/>
            <person name="Jiang F."/>
            <person name="Wang X."/>
            <person name="Yang P."/>
            <person name="Bao Y."/>
            <person name="Zhao W."/>
            <person name="Wang W."/>
            <person name="Lu H."/>
            <person name="Wang Q."/>
            <person name="Cui N."/>
            <person name="Li J."/>
            <person name="Chen X."/>
            <person name="Luo L."/>
            <person name="Yu J."/>
            <person name="Kang L."/>
            <person name="Cui F."/>
        </authorList>
    </citation>
    <scope>NUCLEOTIDE SEQUENCE [LARGE SCALE GENOMIC DNA]</scope>
    <source>
        <strain evidence="18">Lst14</strain>
    </source>
</reference>
<dbReference type="PROSITE" id="PS00518">
    <property type="entry name" value="ZF_RING_1"/>
    <property type="match status" value="1"/>
</dbReference>
<dbReference type="Proteomes" id="UP000291343">
    <property type="component" value="Unassembled WGS sequence"/>
</dbReference>
<dbReference type="OrthoDB" id="2270193at2759"/>
<dbReference type="PROSITE" id="PS50053">
    <property type="entry name" value="UBIQUITIN_2"/>
    <property type="match status" value="1"/>
</dbReference>
<evidence type="ECO:0000256" key="10">
    <source>
        <dbReference type="ARBA" id="ARBA00023242"/>
    </source>
</evidence>
<dbReference type="FunFam" id="3.30.40.10:FF:000066">
    <property type="entry name" value="E3 ubiquitin-protein ligase UHRF2 isoform X1"/>
    <property type="match status" value="1"/>
</dbReference>
<evidence type="ECO:0000256" key="7">
    <source>
        <dbReference type="ARBA" id="ARBA00022786"/>
    </source>
</evidence>
<keyword evidence="6 12" id="KW-0863">Zinc-finger</keyword>
<dbReference type="Pfam" id="PF02182">
    <property type="entry name" value="SAD_SRA"/>
    <property type="match status" value="1"/>
</dbReference>
<evidence type="ECO:0000259" key="17">
    <source>
        <dbReference type="PROSITE" id="PS51015"/>
    </source>
</evidence>
<evidence type="ECO:0000256" key="4">
    <source>
        <dbReference type="ARBA" id="ARBA00022679"/>
    </source>
</evidence>
<dbReference type="SUPFAM" id="SSF57850">
    <property type="entry name" value="RING/U-box"/>
    <property type="match status" value="1"/>
</dbReference>
<dbReference type="EC" id="2.3.2.27" evidence="3"/>
<dbReference type="GO" id="GO:0016567">
    <property type="term" value="P:protein ubiquitination"/>
    <property type="evidence" value="ECO:0007669"/>
    <property type="project" value="UniProtKB-UniPathway"/>
</dbReference>
<organism evidence="18 19">
    <name type="scientific">Laodelphax striatellus</name>
    <name type="common">Small brown planthopper</name>
    <name type="synonym">Delphax striatella</name>
    <dbReference type="NCBI Taxonomy" id="195883"/>
    <lineage>
        <taxon>Eukaryota</taxon>
        <taxon>Metazoa</taxon>
        <taxon>Ecdysozoa</taxon>
        <taxon>Arthropoda</taxon>
        <taxon>Hexapoda</taxon>
        <taxon>Insecta</taxon>
        <taxon>Pterygota</taxon>
        <taxon>Neoptera</taxon>
        <taxon>Paraneoptera</taxon>
        <taxon>Hemiptera</taxon>
        <taxon>Auchenorrhyncha</taxon>
        <taxon>Fulgoroidea</taxon>
        <taxon>Delphacidae</taxon>
        <taxon>Criomorphinae</taxon>
        <taxon>Laodelphax</taxon>
    </lineage>
</organism>
<dbReference type="PROSITE" id="PS50016">
    <property type="entry name" value="ZF_PHD_2"/>
    <property type="match status" value="1"/>
</dbReference>
<dbReference type="InterPro" id="IPR011011">
    <property type="entry name" value="Znf_FYVE_PHD"/>
</dbReference>
<keyword evidence="19" id="KW-1185">Reference proteome</keyword>
<accession>A0A482WNG4</accession>
<dbReference type="InterPro" id="IPR021991">
    <property type="entry name" value="TTD_dom"/>
</dbReference>
<dbReference type="InterPro" id="IPR001965">
    <property type="entry name" value="Znf_PHD"/>
</dbReference>
<dbReference type="InterPro" id="IPR019787">
    <property type="entry name" value="Znf_PHD-finger"/>
</dbReference>
<dbReference type="InterPro" id="IPR001841">
    <property type="entry name" value="Znf_RING"/>
</dbReference>
<dbReference type="SUPFAM" id="SSF54236">
    <property type="entry name" value="Ubiquitin-like"/>
    <property type="match status" value="1"/>
</dbReference>